<protein>
    <submittedName>
        <fullName evidence="8">Precorrin-2 C(20)-methyltransferase</fullName>
        <ecNumber evidence="8">2.1.1.130</ecNumber>
    </submittedName>
</protein>
<accession>A0ABU5YZX3</accession>
<dbReference type="PANTHER" id="PTHR47036:SF1">
    <property type="entry name" value="COBALT-FACTOR III C(17)-METHYLTRANSFERASE-RELATED"/>
    <property type="match status" value="1"/>
</dbReference>
<sequence>MTGRFYGVGLGPGDPELITRKAARIIADADVVAYHAGVKKASYARTIAADLIRDGVFEEELRYPVTTGVTDHPGGYAGALADFYEASASRLAAHLEAGRTVALLTEGDPLFYGSFMYMHDRLSARFDTEIIPGIPAFSAATAALGMPLVRQTDVLTVLPGTLPEHELAMRLADTDGAIIMKLGRTFPAVRRALVAAGRLEHAYYVERASHPQQRWLPVAEVDEASVPYLSLIVVDGDSRNGQRSRKPADQVAESESAVESAPAAELLVIGLGPGPDGWLTGEAAAALSTVDHVVGYGPYVARVPQREGLQRHASGNTVELDRARFALDLAARGEKVAVVSGGDAGVFGMAAAVFEAVEDPADAAYQGISVRVLPGVSAVQAVAAAAGAPIGADFAVLSLSDRLKPWEVIEARLRAIADADLVLAIYNPASRARPDQIALARKILLEHRDPETVVVIGRDVGRAEESLTVTTLGELDTDSVDMKCLVLVGASSTRVTGSGQVWTPRWVR</sequence>
<evidence type="ECO:0000256" key="1">
    <source>
        <dbReference type="ARBA" id="ARBA00004953"/>
    </source>
</evidence>
<evidence type="ECO:0000256" key="3">
    <source>
        <dbReference type="ARBA" id="ARBA00022573"/>
    </source>
</evidence>
<dbReference type="GO" id="GO:0032259">
    <property type="term" value="P:methylation"/>
    <property type="evidence" value="ECO:0007669"/>
    <property type="project" value="UniProtKB-KW"/>
</dbReference>
<dbReference type="InterPro" id="IPR051810">
    <property type="entry name" value="Precorrin_MeTrfase"/>
</dbReference>
<dbReference type="InterPro" id="IPR006364">
    <property type="entry name" value="CobI/CbiL/CobIJ_dom"/>
</dbReference>
<gene>
    <name evidence="8" type="ORF">K5L39_12025</name>
</gene>
<dbReference type="CDD" id="cd11646">
    <property type="entry name" value="Precorrin_3B_C17_MT"/>
    <property type="match status" value="1"/>
</dbReference>
<keyword evidence="4 8" id="KW-0489">Methyltransferase</keyword>
<dbReference type="GO" id="GO:0030788">
    <property type="term" value="F:precorrin-2 C20-methyltransferase activity"/>
    <property type="evidence" value="ECO:0007669"/>
    <property type="project" value="UniProtKB-EC"/>
</dbReference>
<dbReference type="RefSeq" id="WP_225396948.1">
    <property type="nucleotide sequence ID" value="NZ_JAYJJQ010000010.1"/>
</dbReference>
<dbReference type="SUPFAM" id="SSF53790">
    <property type="entry name" value="Tetrapyrrole methylase"/>
    <property type="match status" value="2"/>
</dbReference>
<feature type="domain" description="Tetrapyrrole methylase" evidence="7">
    <location>
        <begin position="4"/>
        <end position="216"/>
    </location>
</feature>
<feature type="domain" description="Tetrapyrrole methylase" evidence="7">
    <location>
        <begin position="266"/>
        <end position="476"/>
    </location>
</feature>
<keyword evidence="9" id="KW-1185">Reference proteome</keyword>
<evidence type="ECO:0000256" key="5">
    <source>
        <dbReference type="ARBA" id="ARBA00022679"/>
    </source>
</evidence>
<dbReference type="InterPro" id="IPR006363">
    <property type="entry name" value="Cbl_synth_CobJ/CibH_dom"/>
</dbReference>
<dbReference type="InterPro" id="IPR012382">
    <property type="entry name" value="CobI/CbiL"/>
</dbReference>
<dbReference type="PANTHER" id="PTHR47036">
    <property type="entry name" value="COBALT-FACTOR III C(17)-METHYLTRANSFERASE-RELATED"/>
    <property type="match status" value="1"/>
</dbReference>
<organism evidence="8 9">
    <name type="scientific">[Mycobacterium] vasticus</name>
    <dbReference type="NCBI Taxonomy" id="2875777"/>
    <lineage>
        <taxon>Bacteria</taxon>
        <taxon>Bacillati</taxon>
        <taxon>Actinomycetota</taxon>
        <taxon>Actinomycetes</taxon>
        <taxon>Mycobacteriales</taxon>
        <taxon>Mycobacteriaceae</taxon>
        <taxon>Mycolicibacter</taxon>
    </lineage>
</organism>
<dbReference type="Pfam" id="PF00590">
    <property type="entry name" value="TP_methylase"/>
    <property type="match status" value="2"/>
</dbReference>
<dbReference type="InterPro" id="IPR014777">
    <property type="entry name" value="4pyrrole_Mease_sub1"/>
</dbReference>
<evidence type="ECO:0000313" key="8">
    <source>
        <dbReference type="EMBL" id="MEB3069914.1"/>
    </source>
</evidence>
<dbReference type="Gene3D" id="3.40.1010.10">
    <property type="entry name" value="Cobalt-precorrin-4 Transmethylase, Domain 1"/>
    <property type="match status" value="2"/>
</dbReference>
<dbReference type="NCBIfam" id="TIGR01466">
    <property type="entry name" value="cobJ_cbiH"/>
    <property type="match status" value="1"/>
</dbReference>
<evidence type="ECO:0000256" key="2">
    <source>
        <dbReference type="ARBA" id="ARBA00005879"/>
    </source>
</evidence>
<comment type="caution">
    <text evidence="8">The sequence shown here is derived from an EMBL/GenBank/DDBJ whole genome shotgun (WGS) entry which is preliminary data.</text>
</comment>
<keyword evidence="3" id="KW-0169">Cobalamin biosynthesis</keyword>
<dbReference type="EC" id="2.1.1.130" evidence="8"/>
<dbReference type="NCBIfam" id="TIGR01467">
    <property type="entry name" value="cobI_cbiL"/>
    <property type="match status" value="1"/>
</dbReference>
<dbReference type="InterPro" id="IPR035996">
    <property type="entry name" value="4pyrrol_Methylase_sf"/>
</dbReference>
<dbReference type="Gene3D" id="3.30.950.10">
    <property type="entry name" value="Methyltransferase, Cobalt-precorrin-4 Transmethylase, Domain 2"/>
    <property type="match status" value="2"/>
</dbReference>
<keyword evidence="6" id="KW-0949">S-adenosyl-L-methionine</keyword>
<dbReference type="EMBL" id="JAYJJQ010000010">
    <property type="protein sequence ID" value="MEB3069914.1"/>
    <property type="molecule type" value="Genomic_DNA"/>
</dbReference>
<name>A0ABU5YZX3_9MYCO</name>
<comment type="similarity">
    <text evidence="2">Belongs to the precorrin methyltransferase family.</text>
</comment>
<comment type="pathway">
    <text evidence="1">Cofactor biosynthesis; adenosylcobalamin biosynthesis.</text>
</comment>
<dbReference type="InterPro" id="IPR014776">
    <property type="entry name" value="4pyrrole_Mease_sub2"/>
</dbReference>
<evidence type="ECO:0000259" key="7">
    <source>
        <dbReference type="Pfam" id="PF00590"/>
    </source>
</evidence>
<dbReference type="InterPro" id="IPR000878">
    <property type="entry name" value="4pyrrol_Mease"/>
</dbReference>
<evidence type="ECO:0000256" key="4">
    <source>
        <dbReference type="ARBA" id="ARBA00022603"/>
    </source>
</evidence>
<evidence type="ECO:0000313" key="9">
    <source>
        <dbReference type="Proteomes" id="UP001299283"/>
    </source>
</evidence>
<evidence type="ECO:0000256" key="6">
    <source>
        <dbReference type="ARBA" id="ARBA00022691"/>
    </source>
</evidence>
<dbReference type="CDD" id="cd11645">
    <property type="entry name" value="Precorrin_2_C20_MT"/>
    <property type="match status" value="1"/>
</dbReference>
<dbReference type="Proteomes" id="UP001299283">
    <property type="component" value="Unassembled WGS sequence"/>
</dbReference>
<reference evidence="8 9" key="1">
    <citation type="submission" date="2023-12" db="EMBL/GenBank/DDBJ databases">
        <title>Description of new species of Mycobacterium terrae complex isolated from sewage at the Sao Paulo Zoological Park Foundation in Brazil.</title>
        <authorList>
            <person name="Romagnoli C.L."/>
            <person name="Conceicao E.C."/>
            <person name="Machado E."/>
            <person name="Barreto L.B.P.F."/>
            <person name="Sharma A."/>
            <person name="Silva N.M."/>
            <person name="Marques L.E."/>
            <person name="Juliana M.A."/>
            <person name="Lourenco M.C.S."/>
            <person name="Digiampietri L.A."/>
            <person name="Suffys P.N."/>
            <person name="Viana-Niero C."/>
        </authorList>
    </citation>
    <scope>NUCLEOTIDE SEQUENCE [LARGE SCALE GENOMIC DNA]</scope>
    <source>
        <strain evidence="8 9">MYC017</strain>
    </source>
</reference>
<dbReference type="NCBIfam" id="NF004647">
    <property type="entry name" value="PRK05990.1"/>
    <property type="match status" value="1"/>
</dbReference>
<keyword evidence="5 8" id="KW-0808">Transferase</keyword>
<proteinExistence type="inferred from homology"/>